<dbReference type="PRINTS" id="PR01475">
    <property type="entry name" value="PARKIN"/>
</dbReference>
<dbReference type="InterPro" id="IPR044066">
    <property type="entry name" value="TRIAD_supradom"/>
</dbReference>
<dbReference type="InterPro" id="IPR054694">
    <property type="entry name" value="Parkin-like_IBR"/>
</dbReference>
<evidence type="ECO:0000256" key="15">
    <source>
        <dbReference type="ARBA" id="ARBA00023006"/>
    </source>
</evidence>
<evidence type="ECO:0000256" key="8">
    <source>
        <dbReference type="ARBA" id="ARBA00022679"/>
    </source>
</evidence>
<proteinExistence type="inferred from homology"/>
<dbReference type="InterPro" id="IPR003977">
    <property type="entry name" value="Parkin"/>
</dbReference>
<feature type="active site" evidence="20">
    <location>
        <position position="450"/>
    </location>
</feature>
<feature type="domain" description="RING-type" evidence="23">
    <location>
        <begin position="249"/>
        <end position="480"/>
    </location>
</feature>
<dbReference type="InterPro" id="IPR041565">
    <property type="entry name" value="Parkin_Znf-RING"/>
</dbReference>
<evidence type="ECO:0000256" key="16">
    <source>
        <dbReference type="ARBA" id="ARBA00023128"/>
    </source>
</evidence>
<dbReference type="PROSITE" id="PS51873">
    <property type="entry name" value="TRIAD"/>
    <property type="match status" value="1"/>
</dbReference>
<keyword evidence="6" id="KW-0963">Cytoplasm</keyword>
<dbReference type="EC" id="2.3.2.31" evidence="5 19"/>
<evidence type="ECO:0000256" key="4">
    <source>
        <dbReference type="ARBA" id="ARBA00004906"/>
    </source>
</evidence>
<dbReference type="CDD" id="cd16627">
    <property type="entry name" value="RING-HC_RBR_parkin"/>
    <property type="match status" value="1"/>
</dbReference>
<dbReference type="GO" id="GO:0006914">
    <property type="term" value="P:autophagy"/>
    <property type="evidence" value="ECO:0007669"/>
    <property type="project" value="UniProtKB-UniRule"/>
</dbReference>
<reference evidence="25" key="1">
    <citation type="submission" date="2011-08" db="EMBL/GenBank/DDBJ databases">
        <authorList>
            <person name="Rombauts S."/>
        </authorList>
    </citation>
    <scope>NUCLEOTIDE SEQUENCE</scope>
    <source>
        <strain evidence="25">London</strain>
    </source>
</reference>
<evidence type="ECO:0000256" key="21">
    <source>
        <dbReference type="SAM" id="MobiDB-lite"/>
    </source>
</evidence>
<evidence type="ECO:0000256" key="3">
    <source>
        <dbReference type="ARBA" id="ARBA00004514"/>
    </source>
</evidence>
<dbReference type="InterPro" id="IPR029071">
    <property type="entry name" value="Ubiquitin-like_domsf"/>
</dbReference>
<evidence type="ECO:0000256" key="1">
    <source>
        <dbReference type="ARBA" id="ARBA00001798"/>
    </source>
</evidence>
<comment type="subcellular location">
    <subcellularLocation>
        <location evidence="3">Cytoplasm</location>
        <location evidence="3">Cytosol</location>
    </subcellularLocation>
    <subcellularLocation>
        <location evidence="2 19">Mitochondrion</location>
    </subcellularLocation>
</comment>
<keyword evidence="10" id="KW-0677">Repeat</keyword>
<evidence type="ECO:0000256" key="2">
    <source>
        <dbReference type="ARBA" id="ARBA00004173"/>
    </source>
</evidence>
<evidence type="ECO:0000313" key="24">
    <source>
        <dbReference type="EnsemblMetazoa" id="tetur08g04740.1"/>
    </source>
</evidence>
<dbReference type="CDD" id="cd20340">
    <property type="entry name" value="BRcat_RBR_parkin"/>
    <property type="match status" value="1"/>
</dbReference>
<keyword evidence="16 19" id="KW-0496">Mitochondrion</keyword>
<comment type="catalytic activity">
    <reaction evidence="1 19">
        <text>[E2 ubiquitin-conjugating enzyme]-S-ubiquitinyl-L-cysteine + [acceptor protein]-L-lysine = [E2 ubiquitin-conjugating enzyme]-L-cysteine + [acceptor protein]-N(6)-ubiquitinyl-L-lysine.</text>
        <dbReference type="EC" id="2.3.2.31"/>
    </reaction>
</comment>
<keyword evidence="7" id="KW-0597">Phosphoprotein</keyword>
<evidence type="ECO:0000259" key="22">
    <source>
        <dbReference type="PROSITE" id="PS50053"/>
    </source>
</evidence>
<dbReference type="EMBL" id="CAEY01001954">
    <property type="status" value="NOT_ANNOTATED_CDS"/>
    <property type="molecule type" value="Genomic_DNA"/>
</dbReference>
<keyword evidence="11" id="KW-0863">Zinc-finger</keyword>
<dbReference type="GO" id="GO:0005739">
    <property type="term" value="C:mitochondrion"/>
    <property type="evidence" value="ECO:0007669"/>
    <property type="project" value="UniProtKB-SubCell"/>
</dbReference>
<dbReference type="GO" id="GO:0005829">
    <property type="term" value="C:cytosol"/>
    <property type="evidence" value="ECO:0007669"/>
    <property type="project" value="UniProtKB-SubCell"/>
</dbReference>
<comment type="subunit">
    <text evidence="19">Forms an E3 ubiquitin ligase complex.</text>
</comment>
<dbReference type="SUPFAM" id="SSF57850">
    <property type="entry name" value="RING/U-box"/>
    <property type="match status" value="2"/>
</dbReference>
<comment type="function">
    <text evidence="19">Functions within a multiprotein E3 ubiquitin ligase complex, catalyzing the covalent attachment of ubiquitin moieties onto substrate proteins.</text>
</comment>
<evidence type="ECO:0000259" key="23">
    <source>
        <dbReference type="PROSITE" id="PS51873"/>
    </source>
</evidence>
<comment type="pathway">
    <text evidence="4 19">Protein modification; protein ubiquitination.</text>
</comment>
<keyword evidence="15 19" id="KW-0072">Autophagy</keyword>
<keyword evidence="25" id="KW-1185">Reference proteome</keyword>
<dbReference type="SMART" id="SM00647">
    <property type="entry name" value="IBR"/>
    <property type="match status" value="2"/>
</dbReference>
<organism evidence="24 25">
    <name type="scientific">Tetranychus urticae</name>
    <name type="common">Two-spotted spider mite</name>
    <dbReference type="NCBI Taxonomy" id="32264"/>
    <lineage>
        <taxon>Eukaryota</taxon>
        <taxon>Metazoa</taxon>
        <taxon>Ecdysozoa</taxon>
        <taxon>Arthropoda</taxon>
        <taxon>Chelicerata</taxon>
        <taxon>Arachnida</taxon>
        <taxon>Acari</taxon>
        <taxon>Acariformes</taxon>
        <taxon>Trombidiformes</taxon>
        <taxon>Prostigmata</taxon>
        <taxon>Eleutherengona</taxon>
        <taxon>Raphignathae</taxon>
        <taxon>Tetranychoidea</taxon>
        <taxon>Tetranychidae</taxon>
        <taxon>Tetranychus</taxon>
    </lineage>
</organism>
<dbReference type="InterPro" id="IPR041170">
    <property type="entry name" value="Znf-RING_14"/>
</dbReference>
<evidence type="ECO:0000256" key="10">
    <source>
        <dbReference type="ARBA" id="ARBA00022737"/>
    </source>
</evidence>
<dbReference type="Pfam" id="PF17976">
    <property type="entry name" value="zf-RING_12"/>
    <property type="match status" value="1"/>
</dbReference>
<dbReference type="Pfam" id="PF22605">
    <property type="entry name" value="IBR_2"/>
    <property type="match status" value="1"/>
</dbReference>
<dbReference type="UniPathway" id="UPA00143"/>
<evidence type="ECO:0000256" key="19">
    <source>
        <dbReference type="PIRNR" id="PIRNR037880"/>
    </source>
</evidence>
<feature type="region of interest" description="Disordered" evidence="21">
    <location>
        <begin position="397"/>
        <end position="420"/>
    </location>
</feature>
<dbReference type="EnsemblMetazoa" id="tetur08g04740.1">
    <property type="protein sequence ID" value="tetur08g04740.1"/>
    <property type="gene ID" value="tetur08g04740"/>
</dbReference>
<dbReference type="InterPro" id="IPR002867">
    <property type="entry name" value="IBR_dom"/>
</dbReference>
<dbReference type="STRING" id="32264.T1KBN8"/>
<evidence type="ECO:0000256" key="9">
    <source>
        <dbReference type="ARBA" id="ARBA00022723"/>
    </source>
</evidence>
<evidence type="ECO:0000256" key="17">
    <source>
        <dbReference type="ARBA" id="ARBA00029442"/>
    </source>
</evidence>
<gene>
    <name evidence="24" type="primary">107362791</name>
</gene>
<dbReference type="AlphaFoldDB" id="T1KBN8"/>
<keyword evidence="8" id="KW-0808">Transferase</keyword>
<dbReference type="PIRSF" id="PIRSF037880">
    <property type="entry name" value="Parkin"/>
    <property type="match status" value="1"/>
</dbReference>
<dbReference type="GO" id="GO:0000151">
    <property type="term" value="C:ubiquitin ligase complex"/>
    <property type="evidence" value="ECO:0007669"/>
    <property type="project" value="UniProtKB-UniRule"/>
</dbReference>
<feature type="compositionally biased region" description="Low complexity" evidence="21">
    <location>
        <begin position="397"/>
        <end position="408"/>
    </location>
</feature>
<dbReference type="InterPro" id="IPR047535">
    <property type="entry name" value="RING-HC_RBR_parkin"/>
</dbReference>
<name>T1KBN8_TETUR</name>
<dbReference type="Proteomes" id="UP000015104">
    <property type="component" value="Unassembled WGS sequence"/>
</dbReference>
<dbReference type="Gene3D" id="3.10.20.90">
    <property type="entry name" value="Phosphatidylinositol 3-kinase Catalytic Subunit, Chain A, domain 1"/>
    <property type="match status" value="1"/>
</dbReference>
<dbReference type="eggNOG" id="KOG0006">
    <property type="taxonomic scope" value="Eukaryota"/>
</dbReference>
<keyword evidence="12 19" id="KW-0833">Ubl conjugation pathway</keyword>
<evidence type="ECO:0000313" key="25">
    <source>
        <dbReference type="Proteomes" id="UP000015104"/>
    </source>
</evidence>
<evidence type="ECO:0000256" key="7">
    <source>
        <dbReference type="ARBA" id="ARBA00022553"/>
    </source>
</evidence>
<keyword evidence="13 19" id="KW-0862">Zinc</keyword>
<reference evidence="24" key="2">
    <citation type="submission" date="2015-06" db="UniProtKB">
        <authorList>
            <consortium name="EnsemblMetazoa"/>
        </authorList>
    </citation>
    <scope>IDENTIFICATION</scope>
</reference>
<comment type="similarity">
    <text evidence="17 19">Belongs to the RBR family. Parkin subfamily.</text>
</comment>
<dbReference type="InterPro" id="IPR047534">
    <property type="entry name" value="BRcat_RBR_parkin"/>
</dbReference>
<dbReference type="InterPro" id="IPR031127">
    <property type="entry name" value="E3_UB_ligase_RBR"/>
</dbReference>
<dbReference type="InterPro" id="IPR047536">
    <property type="entry name" value="Rcat_RBR_parkin"/>
</dbReference>
<dbReference type="PROSITE" id="PS50053">
    <property type="entry name" value="UBIQUITIN_2"/>
    <property type="match status" value="1"/>
</dbReference>
<dbReference type="CDD" id="cd21382">
    <property type="entry name" value="RING0_parkin"/>
    <property type="match status" value="1"/>
</dbReference>
<dbReference type="GO" id="GO:0061630">
    <property type="term" value="F:ubiquitin protein ligase activity"/>
    <property type="evidence" value="ECO:0007669"/>
    <property type="project" value="UniProtKB-EC"/>
</dbReference>
<dbReference type="OrthoDB" id="1431934at2759"/>
<dbReference type="CDD" id="cd20357">
    <property type="entry name" value="Rcat_RBR_parkin"/>
    <property type="match status" value="1"/>
</dbReference>
<accession>T1KBN8</accession>
<feature type="domain" description="Ubiquitin-like" evidence="22">
    <location>
        <begin position="38"/>
        <end position="117"/>
    </location>
</feature>
<dbReference type="InterPro" id="IPR000626">
    <property type="entry name" value="Ubiquitin-like_dom"/>
</dbReference>
<protein>
    <recommendedName>
        <fullName evidence="18 19">E3 ubiquitin-protein ligase parkin</fullName>
        <ecNumber evidence="5 19">2.3.2.31</ecNumber>
    </recommendedName>
</protein>
<dbReference type="Gene3D" id="2.20.25.20">
    <property type="match status" value="1"/>
</dbReference>
<evidence type="ECO:0000256" key="20">
    <source>
        <dbReference type="PIRSR" id="PIRSR037880-1"/>
    </source>
</evidence>
<evidence type="ECO:0000256" key="13">
    <source>
        <dbReference type="ARBA" id="ARBA00022833"/>
    </source>
</evidence>
<dbReference type="GO" id="GO:0009893">
    <property type="term" value="P:positive regulation of metabolic process"/>
    <property type="evidence" value="ECO:0007669"/>
    <property type="project" value="UniProtKB-ARBA"/>
</dbReference>
<keyword evidence="9 19" id="KW-0479">Metal-binding</keyword>
<sequence>MSWLISTLSKFANNLIRIVSVFWPNQNKDLNMEDEETFPLTVKLVPKNLYLNLQVSRQWSVRQLKDKIVESLQETSTVQSVSLTSADVSVIFAGKKLSDSIILDNCGFGEHSVVHIISVASKSGKLNGESKPGDLIVTSNFVSSQNEDDPTKSYKIQRNHFFVFCDQCKDIRPGKCRVRCFKCKEGSLVLAKDPSQWDDVLVPGTINGTCHSPNCDGSKAEFYFKCASDTHPNSTFSSIVLPIIRYNSRQASCLACTDVCSIVLVFPCVDGHTICLMCFNNYCLSLLNEKRFILDNEFGYTISCPIRCPRSSIRETHIFQILGPNNYERYKTFGAEEYLLASNGFFCPQIGCGAGIMVEMKIPVESNVITCHFCNSWICLKCKSLFHQGNCRDTYKPSNSSQDSNQPPLGQIAQDHDRSRWDNEESLRTIAMISKPCPKCGVPTERSDGCMHMICKCNYDWCWICHSGWTTDCMADHWFD</sequence>
<evidence type="ECO:0000256" key="12">
    <source>
        <dbReference type="ARBA" id="ARBA00022786"/>
    </source>
</evidence>
<dbReference type="KEGG" id="tut:107362791"/>
<evidence type="ECO:0000256" key="5">
    <source>
        <dbReference type="ARBA" id="ARBA00012251"/>
    </source>
</evidence>
<dbReference type="HOGENOM" id="CLU_050804_0_0_1"/>
<evidence type="ECO:0000256" key="18">
    <source>
        <dbReference type="ARBA" id="ARBA00029536"/>
    </source>
</evidence>
<dbReference type="Gene3D" id="1.20.120.1750">
    <property type="match status" value="1"/>
</dbReference>
<dbReference type="PANTHER" id="PTHR11685">
    <property type="entry name" value="RBR FAMILY RING FINGER AND IBR DOMAIN-CONTAINING"/>
    <property type="match status" value="1"/>
</dbReference>
<evidence type="ECO:0000256" key="11">
    <source>
        <dbReference type="ARBA" id="ARBA00022771"/>
    </source>
</evidence>
<dbReference type="GO" id="GO:0008270">
    <property type="term" value="F:zinc ion binding"/>
    <property type="evidence" value="ECO:0007669"/>
    <property type="project" value="UniProtKB-KW"/>
</dbReference>
<dbReference type="GO" id="GO:0016567">
    <property type="term" value="P:protein ubiquitination"/>
    <property type="evidence" value="ECO:0007669"/>
    <property type="project" value="UniProtKB-UniRule"/>
</dbReference>
<dbReference type="Pfam" id="PF17978">
    <property type="entry name" value="zf-RING_14"/>
    <property type="match status" value="1"/>
</dbReference>
<dbReference type="SUPFAM" id="SSF54236">
    <property type="entry name" value="Ubiquitin-like"/>
    <property type="match status" value="1"/>
</dbReference>
<evidence type="ECO:0000256" key="14">
    <source>
        <dbReference type="ARBA" id="ARBA00022843"/>
    </source>
</evidence>
<keyword evidence="14 19" id="KW-0832">Ubl conjugation</keyword>
<evidence type="ECO:0000256" key="6">
    <source>
        <dbReference type="ARBA" id="ARBA00022490"/>
    </source>
</evidence>
<dbReference type="OMA" id="DPKWDIK"/>